<feature type="transmembrane region" description="Helical" evidence="1">
    <location>
        <begin position="12"/>
        <end position="36"/>
    </location>
</feature>
<dbReference type="InterPro" id="IPR047676">
    <property type="entry name" value="FxLYD_dom"/>
</dbReference>
<name>A0A1Q2H093_9GAMM</name>
<reference evidence="2 3" key="1">
    <citation type="submission" date="2017-02" db="EMBL/GenBank/DDBJ databases">
        <title>Complete genome sequence of the cold-active Pseudoalteromonas aliena strain EH1 isolated from Arctic seawater.</title>
        <authorList>
            <person name="Kim E."/>
            <person name="Heo E."/>
            <person name="Kim H."/>
            <person name="Kim D."/>
        </authorList>
    </citation>
    <scope>NUCLEOTIDE SEQUENCE [LARGE SCALE GENOMIC DNA]</scope>
    <source>
        <strain evidence="2 3">EH1</strain>
    </source>
</reference>
<protein>
    <submittedName>
        <fullName evidence="2">ATPase</fullName>
    </submittedName>
</protein>
<accession>A0A1Q2H093</accession>
<gene>
    <name evidence="2" type="ORF">B0W48_13780</name>
</gene>
<dbReference type="Proteomes" id="UP000188243">
    <property type="component" value="Chromosome"/>
</dbReference>
<evidence type="ECO:0000313" key="3">
    <source>
        <dbReference type="Proteomes" id="UP000188243"/>
    </source>
</evidence>
<keyword evidence="1" id="KW-1133">Transmembrane helix</keyword>
<dbReference type="STRING" id="247523.B0W48_13780"/>
<proteinExistence type="predicted"/>
<dbReference type="EMBL" id="CP019628">
    <property type="protein sequence ID" value="AQQ00784.1"/>
    <property type="molecule type" value="Genomic_DNA"/>
</dbReference>
<keyword evidence="1" id="KW-0812">Transmembrane</keyword>
<dbReference type="RefSeq" id="WP_077537461.1">
    <property type="nucleotide sequence ID" value="NZ_CP019628.1"/>
</dbReference>
<dbReference type="NCBIfam" id="NF038353">
    <property type="entry name" value="FxLYD_dom"/>
    <property type="match status" value="1"/>
</dbReference>
<evidence type="ECO:0000313" key="2">
    <source>
        <dbReference type="EMBL" id="AQQ00784.1"/>
    </source>
</evidence>
<keyword evidence="1" id="KW-0472">Membrane</keyword>
<sequence length="150" mass="16354">MSSSNFNESIKGFFWGIGFVIALLGGLSVYALTIAAEVNSGFKQLMSNKTLETTSDFSGSYRLTLSEIFKDNGKVRITAELQNVTNESIYTGAVVASTFDKNGKFIGNCIGQSNDLSLAPNAISYIDINCNLLRPQVSRVHSAKLKIKWL</sequence>
<dbReference type="AlphaFoldDB" id="A0A1Q2H093"/>
<dbReference type="KEGG" id="paln:B0W48_13780"/>
<evidence type="ECO:0000256" key="1">
    <source>
        <dbReference type="SAM" id="Phobius"/>
    </source>
</evidence>
<organism evidence="2 3">
    <name type="scientific">Pseudoalteromonas aliena</name>
    <dbReference type="NCBI Taxonomy" id="247523"/>
    <lineage>
        <taxon>Bacteria</taxon>
        <taxon>Pseudomonadati</taxon>
        <taxon>Pseudomonadota</taxon>
        <taxon>Gammaproteobacteria</taxon>
        <taxon>Alteromonadales</taxon>
        <taxon>Pseudoalteromonadaceae</taxon>
        <taxon>Pseudoalteromonas</taxon>
    </lineage>
</organism>